<evidence type="ECO:0000313" key="5">
    <source>
        <dbReference type="EMBL" id="EAS04480.2"/>
    </source>
</evidence>
<evidence type="ECO:0000256" key="2">
    <source>
        <dbReference type="SAM" id="MobiDB-lite"/>
    </source>
</evidence>
<reference evidence="6" key="1">
    <citation type="journal article" date="2006" name="PLoS Biol.">
        <title>Macronuclear genome sequence of the ciliate Tetrahymena thermophila, a model eukaryote.</title>
        <authorList>
            <person name="Eisen J.A."/>
            <person name="Coyne R.S."/>
            <person name="Wu M."/>
            <person name="Wu D."/>
            <person name="Thiagarajan M."/>
            <person name="Wortman J.R."/>
            <person name="Badger J.H."/>
            <person name="Ren Q."/>
            <person name="Amedeo P."/>
            <person name="Jones K.M."/>
            <person name="Tallon L.J."/>
            <person name="Delcher A.L."/>
            <person name="Salzberg S.L."/>
            <person name="Silva J.C."/>
            <person name="Haas B.J."/>
            <person name="Majoros W.H."/>
            <person name="Farzad M."/>
            <person name="Carlton J.M."/>
            <person name="Smith R.K. Jr."/>
            <person name="Garg J."/>
            <person name="Pearlman R.E."/>
            <person name="Karrer K.M."/>
            <person name="Sun L."/>
            <person name="Manning G."/>
            <person name="Elde N.C."/>
            <person name="Turkewitz A.P."/>
            <person name="Asai D.J."/>
            <person name="Wilkes D.E."/>
            <person name="Wang Y."/>
            <person name="Cai H."/>
            <person name="Collins K."/>
            <person name="Stewart B.A."/>
            <person name="Lee S.R."/>
            <person name="Wilamowska K."/>
            <person name="Weinberg Z."/>
            <person name="Ruzzo W.L."/>
            <person name="Wloga D."/>
            <person name="Gaertig J."/>
            <person name="Frankel J."/>
            <person name="Tsao C.-C."/>
            <person name="Gorovsky M.A."/>
            <person name="Keeling P.J."/>
            <person name="Waller R.F."/>
            <person name="Patron N.J."/>
            <person name="Cherry J.M."/>
            <person name="Stover N.A."/>
            <person name="Krieger C.J."/>
            <person name="del Toro C."/>
            <person name="Ryder H.F."/>
            <person name="Williamson S.C."/>
            <person name="Barbeau R.A."/>
            <person name="Hamilton E.P."/>
            <person name="Orias E."/>
        </authorList>
    </citation>
    <scope>NUCLEOTIDE SEQUENCE [LARGE SCALE GENOMIC DNA]</scope>
    <source>
        <strain evidence="6">SB210</strain>
    </source>
</reference>
<dbReference type="Proteomes" id="UP000009168">
    <property type="component" value="Unassembled WGS sequence"/>
</dbReference>
<evidence type="ECO:0000313" key="6">
    <source>
        <dbReference type="Proteomes" id="UP000009168"/>
    </source>
</evidence>
<proteinExistence type="predicted"/>
<feature type="transmembrane region" description="Helical" evidence="3">
    <location>
        <begin position="781"/>
        <end position="799"/>
    </location>
</feature>
<keyword evidence="3" id="KW-1133">Transmembrane helix</keyword>
<dbReference type="Gene3D" id="3.30.465.10">
    <property type="match status" value="1"/>
</dbReference>
<accession>I7MII9</accession>
<dbReference type="InterPro" id="IPR006094">
    <property type="entry name" value="Oxid_FAD_bind_N"/>
</dbReference>
<dbReference type="EMBL" id="GG662448">
    <property type="protein sequence ID" value="EAS04480.2"/>
    <property type="molecule type" value="Genomic_DNA"/>
</dbReference>
<feature type="compositionally biased region" description="Polar residues" evidence="2">
    <location>
        <begin position="155"/>
        <end position="164"/>
    </location>
</feature>
<feature type="compositionally biased region" description="Low complexity" evidence="2">
    <location>
        <begin position="112"/>
        <end position="132"/>
    </location>
</feature>
<feature type="transmembrane region" description="Helical" evidence="3">
    <location>
        <begin position="733"/>
        <end position="755"/>
    </location>
</feature>
<organism evidence="5 6">
    <name type="scientific">Tetrahymena thermophila (strain SB210)</name>
    <dbReference type="NCBI Taxonomy" id="312017"/>
    <lineage>
        <taxon>Eukaryota</taxon>
        <taxon>Sar</taxon>
        <taxon>Alveolata</taxon>
        <taxon>Ciliophora</taxon>
        <taxon>Intramacronucleata</taxon>
        <taxon>Oligohymenophorea</taxon>
        <taxon>Hymenostomatida</taxon>
        <taxon>Tetrahymenina</taxon>
        <taxon>Tetrahymenidae</taxon>
        <taxon>Tetrahymena</taxon>
    </lineage>
</organism>
<name>I7MII9_TETTS</name>
<keyword evidence="3" id="KW-0472">Membrane</keyword>
<feature type="compositionally biased region" description="Polar residues" evidence="2">
    <location>
        <begin position="171"/>
        <end position="181"/>
    </location>
</feature>
<sequence length="1335" mass="155915">MSIYNGFSTRKQEQDYNILLEQTFFLLQTYIVKAIKNERIDENKFTSYFEKLFNTMEQFESHKYLDPKYSVILRPLAKTLNIKRYQFLDGVESNSSNIVKKQNSPTHTNLRSSSNNFSSAKKNTQNNQNQENKQMDNTQSRKWLYQTISEIGNQKSQIMASSSTKGKETEGNFNQEISPDTQGNGKYFVQLKTISNRVQVQTPSSYRAFCLMTLSPSPSNNSTIQINENSSIQLKVPKKIKQQSSTLTAERKQDEPEKSISQITQPCSQTEVLNNQQQNENKNQSTINLTGQNEEQNIRLDKVVLQKFNIENQVYDQETEQIIQSSRNYNKVYQETSSLSVGRRNNLDPINNSFSLNKQNLLVTRNQKKNKLQQQRKLLQEEELEISRKEDKLILQENQYSTTKNDSSFYSQANGRHSDLSNHYSNLQNNIEQDYVVNKNSRNHRGFLLPKGSLLNRNAFSKNVSPVNLSNTINYDDTNYYPIKNFQKAIPILKPLYHSVDTGERMKQESLSTRECKNNSNIRRNSSIQIQISNNHFNKSSNHNLLNSSNNLTQRDHLQTKDKIEVAATQKALQNIHQNNNFIGQRGNSKSLESTQTLQIAQSQQNISSQGRCKSFIYYNNNLTMNSIKQLSKHFSEELKISDINLTEEQFVFFNCHLRKQPFNCQRIYIKLQDMISNTQKENVLESQNCQSNKNKYKTINIQLAKFIGSRIQRVVFTYSQIIQDIKSKQKPFSYLLLIYLSVLSSYTFLMISLVSGISKVLRIKENYNWFKTNFKNSQSFRIKAGLALAGAGGFSYYIRQKYYLKVKGIDKLEIILTEDEFQRRDQDSSRFQRYIDIHNDDQTKPLAILSPKRPERVKQILKQIAKSNLGILCTDSINDFNTQIDPENDLKIKNHFVVLNPKNMKQFKLLEDQKIARIGVGWRIHELNSELMKKGFYIPLDPKHNNQTIFDLINQDEGKLLHPIHKFFKQIVGDMLVFLPNGEAQIGTHNVGPGINLKELFFGSNANIGIATEVDVRVFRLPKNFHKLIIHLNQYTSWTQINYLIKNLYDAKQNRYLSELEVTPQEKRLVICMDKAYPTENEKLINKWKEHLLKGNFLDKWVISDIEVQNEFPKELFSSLPKKSPFNIELSFKVANENFPKEMSKFLSYLNDNYNQYSDFYLIFDLNSKMINLSLNYNENSEDLLRHKDFLMNQSLLPAYIPDKDDPLISPTLQKYGLFKYIQNYWNPQKQDFGLQKLVKQHPISASPLIQEDPRKSFAKKLINHVVNDYGQLIYCSNLEIKNFFKKQDLFLNYGLHGSRLQLELYKFFDRANILYNPIFCQKEIFPKKYITYK</sequence>
<dbReference type="GO" id="GO:0071949">
    <property type="term" value="F:FAD binding"/>
    <property type="evidence" value="ECO:0007669"/>
    <property type="project" value="InterPro"/>
</dbReference>
<dbReference type="InterPro" id="IPR016166">
    <property type="entry name" value="FAD-bd_PCMH"/>
</dbReference>
<evidence type="ECO:0000256" key="1">
    <source>
        <dbReference type="SAM" id="Coils"/>
    </source>
</evidence>
<dbReference type="InterPro" id="IPR036318">
    <property type="entry name" value="FAD-bd_PCMH-like_sf"/>
</dbReference>
<feature type="region of interest" description="Disordered" evidence="2">
    <location>
        <begin position="97"/>
        <end position="139"/>
    </location>
</feature>
<feature type="compositionally biased region" description="Polar residues" evidence="2">
    <location>
        <begin position="97"/>
        <end position="111"/>
    </location>
</feature>
<protein>
    <submittedName>
        <fullName evidence="5">FAD-binding domain protein</fullName>
    </submittedName>
</protein>
<dbReference type="PROSITE" id="PS51387">
    <property type="entry name" value="FAD_PCMH"/>
    <property type="match status" value="1"/>
</dbReference>
<keyword evidence="1" id="KW-0175">Coiled coil</keyword>
<feature type="region of interest" description="Disordered" evidence="2">
    <location>
        <begin position="155"/>
        <end position="181"/>
    </location>
</feature>
<feature type="domain" description="FAD-binding PCMH-type" evidence="4">
    <location>
        <begin position="842"/>
        <end position="1022"/>
    </location>
</feature>
<dbReference type="GeneID" id="7833067"/>
<keyword evidence="3" id="KW-0812">Transmembrane</keyword>
<feature type="coiled-coil region" evidence="1">
    <location>
        <begin position="362"/>
        <end position="399"/>
    </location>
</feature>
<feature type="region of interest" description="Disordered" evidence="2">
    <location>
        <begin position="237"/>
        <end position="266"/>
    </location>
</feature>
<feature type="compositionally biased region" description="Basic and acidic residues" evidence="2">
    <location>
        <begin position="249"/>
        <end position="258"/>
    </location>
</feature>
<evidence type="ECO:0000256" key="3">
    <source>
        <dbReference type="SAM" id="Phobius"/>
    </source>
</evidence>
<dbReference type="InterPro" id="IPR016169">
    <property type="entry name" value="FAD-bd_PCMH_sub2"/>
</dbReference>
<evidence type="ECO:0000259" key="4">
    <source>
        <dbReference type="PROSITE" id="PS51387"/>
    </source>
</evidence>
<dbReference type="InParanoid" id="I7MII9"/>
<dbReference type="Pfam" id="PF01565">
    <property type="entry name" value="FAD_binding_4"/>
    <property type="match status" value="1"/>
</dbReference>
<dbReference type="STRING" id="312017.I7MII9"/>
<dbReference type="SUPFAM" id="SSF56176">
    <property type="entry name" value="FAD-binding/transporter-associated domain-like"/>
    <property type="match status" value="1"/>
</dbReference>
<keyword evidence="6" id="KW-1185">Reference proteome</keyword>
<gene>
    <name evidence="5" type="ORF">TTHERM_00616550</name>
</gene>
<dbReference type="RefSeq" id="XP_001024725.2">
    <property type="nucleotide sequence ID" value="XM_001024725.2"/>
</dbReference>
<dbReference type="KEGG" id="tet:TTHERM_00616550"/>